<proteinExistence type="predicted"/>
<feature type="region of interest" description="Disordered" evidence="1">
    <location>
        <begin position="105"/>
        <end position="149"/>
    </location>
</feature>
<dbReference type="PANTHER" id="PTHR24221:SF654">
    <property type="entry name" value="ATP-BINDING CASSETTE SUB-FAMILY B MEMBER 6"/>
    <property type="match status" value="1"/>
</dbReference>
<sequence length="149" mass="15724">MRVLGSPVDSWPLSELRRRTTYVDQQATLVEGTVRDSLRLGVTRPVGDDQLLDALEAVGLRRALLGLPQGLDTALGRGQGLSGGQRQRLAVARSLLTDSETVLLDEPNSNWTAPANAASPEPSVTWRPPVVSSSPATDCPPSATPGTSS</sequence>
<dbReference type="RefSeq" id="WP_402387681.1">
    <property type="nucleotide sequence ID" value="NZ_JBIUYY010000022.1"/>
</dbReference>
<dbReference type="EMBL" id="JBIUYY010000022">
    <property type="protein sequence ID" value="MFJ2825791.1"/>
    <property type="molecule type" value="Genomic_DNA"/>
</dbReference>
<gene>
    <name evidence="3" type="ORF">ACIO7M_32450</name>
</gene>
<protein>
    <submittedName>
        <fullName evidence="3">ATP-binding cassette domain-containing protein</fullName>
    </submittedName>
</protein>
<keyword evidence="3" id="KW-0067">ATP-binding</keyword>
<dbReference type="PANTHER" id="PTHR24221">
    <property type="entry name" value="ATP-BINDING CASSETTE SUB-FAMILY B"/>
    <property type="match status" value="1"/>
</dbReference>
<dbReference type="InterPro" id="IPR003439">
    <property type="entry name" value="ABC_transporter-like_ATP-bd"/>
</dbReference>
<reference evidence="3 4" key="1">
    <citation type="submission" date="2024-10" db="EMBL/GenBank/DDBJ databases">
        <title>The Natural Products Discovery Center: Release of the First 8490 Sequenced Strains for Exploring Actinobacteria Biosynthetic Diversity.</title>
        <authorList>
            <person name="Kalkreuter E."/>
            <person name="Kautsar S.A."/>
            <person name="Yang D."/>
            <person name="Bader C.D."/>
            <person name="Teijaro C.N."/>
            <person name="Fluegel L."/>
            <person name="Davis C.M."/>
            <person name="Simpson J.R."/>
            <person name="Lauterbach L."/>
            <person name="Steele A.D."/>
            <person name="Gui C."/>
            <person name="Meng S."/>
            <person name="Li G."/>
            <person name="Viehrig K."/>
            <person name="Ye F."/>
            <person name="Su P."/>
            <person name="Kiefer A.F."/>
            <person name="Nichols A."/>
            <person name="Cepeda A.J."/>
            <person name="Yan W."/>
            <person name="Fan B."/>
            <person name="Jiang Y."/>
            <person name="Adhikari A."/>
            <person name="Zheng C.-J."/>
            <person name="Schuster L."/>
            <person name="Cowan T.M."/>
            <person name="Smanski M.J."/>
            <person name="Chevrette M.G."/>
            <person name="De Carvalho L.P.S."/>
            <person name="Shen B."/>
        </authorList>
    </citation>
    <scope>NUCLEOTIDE SEQUENCE [LARGE SCALE GENOMIC DNA]</scope>
    <source>
        <strain evidence="3 4">NPDC087220</strain>
    </source>
</reference>
<keyword evidence="4" id="KW-1185">Reference proteome</keyword>
<comment type="caution">
    <text evidence="3">The sequence shown here is derived from an EMBL/GenBank/DDBJ whole genome shotgun (WGS) entry which is preliminary data.</text>
</comment>
<evidence type="ECO:0000259" key="2">
    <source>
        <dbReference type="Pfam" id="PF00005"/>
    </source>
</evidence>
<evidence type="ECO:0000256" key="1">
    <source>
        <dbReference type="SAM" id="MobiDB-lite"/>
    </source>
</evidence>
<dbReference type="Gene3D" id="3.40.50.300">
    <property type="entry name" value="P-loop containing nucleotide triphosphate hydrolases"/>
    <property type="match status" value="1"/>
</dbReference>
<name>A0ABW8EU21_STRT5</name>
<organism evidence="3 4">
    <name type="scientific">Streptomyces toxytricini</name>
    <name type="common">Actinomyces toxytricini</name>
    <dbReference type="NCBI Taxonomy" id="67369"/>
    <lineage>
        <taxon>Bacteria</taxon>
        <taxon>Bacillati</taxon>
        <taxon>Actinomycetota</taxon>
        <taxon>Actinomycetes</taxon>
        <taxon>Kitasatosporales</taxon>
        <taxon>Streptomycetaceae</taxon>
        <taxon>Streptomyces</taxon>
    </lineage>
</organism>
<dbReference type="GO" id="GO:0005524">
    <property type="term" value="F:ATP binding"/>
    <property type="evidence" value="ECO:0007669"/>
    <property type="project" value="UniProtKB-KW"/>
</dbReference>
<dbReference type="Proteomes" id="UP001617351">
    <property type="component" value="Unassembled WGS sequence"/>
</dbReference>
<evidence type="ECO:0000313" key="3">
    <source>
        <dbReference type="EMBL" id="MFJ2825791.1"/>
    </source>
</evidence>
<accession>A0ABW8EU21</accession>
<dbReference type="InterPro" id="IPR039421">
    <property type="entry name" value="Type_1_exporter"/>
</dbReference>
<feature type="domain" description="ABC transporter" evidence="2">
    <location>
        <begin position="4"/>
        <end position="108"/>
    </location>
</feature>
<dbReference type="InterPro" id="IPR027417">
    <property type="entry name" value="P-loop_NTPase"/>
</dbReference>
<dbReference type="SUPFAM" id="SSF52540">
    <property type="entry name" value="P-loop containing nucleoside triphosphate hydrolases"/>
    <property type="match status" value="1"/>
</dbReference>
<dbReference type="Pfam" id="PF00005">
    <property type="entry name" value="ABC_tran"/>
    <property type="match status" value="1"/>
</dbReference>
<keyword evidence="3" id="KW-0547">Nucleotide-binding</keyword>
<evidence type="ECO:0000313" key="4">
    <source>
        <dbReference type="Proteomes" id="UP001617351"/>
    </source>
</evidence>